<evidence type="ECO:0000256" key="1">
    <source>
        <dbReference type="ARBA" id="ARBA00004141"/>
    </source>
</evidence>
<dbReference type="RefSeq" id="WP_110023002.1">
    <property type="nucleotide sequence ID" value="NZ_PDNZ01000003.1"/>
</dbReference>
<dbReference type="Proteomes" id="UP000246278">
    <property type="component" value="Unassembled WGS sequence"/>
</dbReference>
<feature type="transmembrane region" description="Helical" evidence="7">
    <location>
        <begin position="6"/>
        <end position="32"/>
    </location>
</feature>
<keyword evidence="3" id="KW-0808">Transferase</keyword>
<dbReference type="GO" id="GO:0016787">
    <property type="term" value="F:hydrolase activity"/>
    <property type="evidence" value="ECO:0007669"/>
    <property type="project" value="UniProtKB-KW"/>
</dbReference>
<evidence type="ECO:0000313" key="9">
    <source>
        <dbReference type="Proteomes" id="UP000246278"/>
    </source>
</evidence>
<dbReference type="InterPro" id="IPR029044">
    <property type="entry name" value="Nucleotide-diphossugar_trans"/>
</dbReference>
<name>A0A317T7I3_9CHLB</name>
<dbReference type="PANTHER" id="PTHR43867:SF2">
    <property type="entry name" value="CELLULOSE SYNTHASE CATALYTIC SUBUNIT A [UDP-FORMING]"/>
    <property type="match status" value="1"/>
</dbReference>
<dbReference type="Gene3D" id="3.90.550.10">
    <property type="entry name" value="Spore Coat Polysaccharide Biosynthesis Protein SpsA, Chain A"/>
    <property type="match status" value="1"/>
</dbReference>
<keyword evidence="2" id="KW-0328">Glycosyltransferase</keyword>
<evidence type="ECO:0000256" key="2">
    <source>
        <dbReference type="ARBA" id="ARBA00022676"/>
    </source>
</evidence>
<proteinExistence type="predicted"/>
<feature type="transmembrane region" description="Helical" evidence="7">
    <location>
        <begin position="357"/>
        <end position="379"/>
    </location>
</feature>
<keyword evidence="5 7" id="KW-1133">Transmembrane helix</keyword>
<evidence type="ECO:0000256" key="3">
    <source>
        <dbReference type="ARBA" id="ARBA00022679"/>
    </source>
</evidence>
<sequence>MSVVDTILQILIILLSLPAGYLLVTTIAAFLFRKENPEQNRFLNIGVLIPAHNEEEGIVRTIRSVQESDYPANRFEIYVIADNCTDLTAEHARNAGATVAERHDTSNRGKGQALDWFLHHHRNLYHNTDVITIIDADVTPDRNYLREISASLSLPETSVLQAYNGVSNPGAGWRPGLIDAAFNVFNHLRMAGSVVLSGTAVLKGNGMAFRTSVLEHYGWPCHSIVEDMEFSLRLLQDGIDVHYNPDAVIRSEMVTSGKHASSQRSRWEGGRFFLVKNMTGPLFSLFARSRDFRYLFALAELAIPPLSLLVILFALVTTASFLLLEGAWLFVPAFWWLILFMYVISGQIQRHAPITTWFVLAAAPLYILWKIPLYAAMLLRKKRNEWVRTSRENTDKQRET</sequence>
<dbReference type="EMBL" id="PDNZ01000003">
    <property type="protein sequence ID" value="PWW82525.1"/>
    <property type="molecule type" value="Genomic_DNA"/>
</dbReference>
<dbReference type="OrthoDB" id="1523666at2"/>
<feature type="transmembrane region" description="Helical" evidence="7">
    <location>
        <begin position="327"/>
        <end position="345"/>
    </location>
</feature>
<evidence type="ECO:0000256" key="5">
    <source>
        <dbReference type="ARBA" id="ARBA00022989"/>
    </source>
</evidence>
<organism evidence="8 9">
    <name type="scientific">Prosthecochloris marina</name>
    <dbReference type="NCBI Taxonomy" id="2017681"/>
    <lineage>
        <taxon>Bacteria</taxon>
        <taxon>Pseudomonadati</taxon>
        <taxon>Chlorobiota</taxon>
        <taxon>Chlorobiia</taxon>
        <taxon>Chlorobiales</taxon>
        <taxon>Chlorobiaceae</taxon>
        <taxon>Prosthecochloris</taxon>
    </lineage>
</organism>
<dbReference type="PANTHER" id="PTHR43867">
    <property type="entry name" value="CELLULOSE SYNTHASE CATALYTIC SUBUNIT A [UDP-FORMING]"/>
    <property type="match status" value="1"/>
</dbReference>
<keyword evidence="9" id="KW-1185">Reference proteome</keyword>
<evidence type="ECO:0000256" key="4">
    <source>
        <dbReference type="ARBA" id="ARBA00022692"/>
    </source>
</evidence>
<comment type="caution">
    <text evidence="8">The sequence shown here is derived from an EMBL/GenBank/DDBJ whole genome shotgun (WGS) entry which is preliminary data.</text>
</comment>
<gene>
    <name evidence="8" type="ORF">CR164_05955</name>
</gene>
<evidence type="ECO:0000313" key="8">
    <source>
        <dbReference type="EMBL" id="PWW82525.1"/>
    </source>
</evidence>
<dbReference type="SUPFAM" id="SSF53448">
    <property type="entry name" value="Nucleotide-diphospho-sugar transferases"/>
    <property type="match status" value="1"/>
</dbReference>
<evidence type="ECO:0000256" key="6">
    <source>
        <dbReference type="ARBA" id="ARBA00023136"/>
    </source>
</evidence>
<keyword evidence="6 7" id="KW-0472">Membrane</keyword>
<comment type="subcellular location">
    <subcellularLocation>
        <location evidence="1">Membrane</location>
        <topology evidence="1">Multi-pass membrane protein</topology>
    </subcellularLocation>
</comment>
<dbReference type="CDD" id="cd06438">
    <property type="entry name" value="EpsO_like"/>
    <property type="match status" value="1"/>
</dbReference>
<dbReference type="Pfam" id="PF13641">
    <property type="entry name" value="Glyco_tranf_2_3"/>
    <property type="match status" value="1"/>
</dbReference>
<keyword evidence="4 7" id="KW-0812">Transmembrane</keyword>
<protein>
    <submittedName>
        <fullName evidence="8">Glycosyl hydrolase</fullName>
    </submittedName>
</protein>
<accession>A0A317T7I3</accession>
<keyword evidence="8" id="KW-0378">Hydrolase</keyword>
<dbReference type="GO" id="GO:0016757">
    <property type="term" value="F:glycosyltransferase activity"/>
    <property type="evidence" value="ECO:0007669"/>
    <property type="project" value="UniProtKB-KW"/>
</dbReference>
<reference evidence="9" key="1">
    <citation type="submission" date="2017-10" db="EMBL/GenBank/DDBJ databases">
        <authorList>
            <person name="Gaisin V.A."/>
            <person name="Rysina M.S."/>
            <person name="Grouzdev D.S."/>
        </authorList>
    </citation>
    <scope>NUCLEOTIDE SEQUENCE [LARGE SCALE GENOMIC DNA]</scope>
    <source>
        <strain evidence="9">V1</strain>
    </source>
</reference>
<dbReference type="GO" id="GO:0016020">
    <property type="term" value="C:membrane"/>
    <property type="evidence" value="ECO:0007669"/>
    <property type="project" value="UniProtKB-SubCell"/>
</dbReference>
<evidence type="ECO:0000256" key="7">
    <source>
        <dbReference type="SAM" id="Phobius"/>
    </source>
</evidence>
<feature type="transmembrane region" description="Helical" evidence="7">
    <location>
        <begin position="294"/>
        <end position="315"/>
    </location>
</feature>
<dbReference type="AlphaFoldDB" id="A0A317T7I3"/>
<dbReference type="InterPro" id="IPR050321">
    <property type="entry name" value="Glycosyltr_2/OpgH_subfam"/>
</dbReference>